<dbReference type="RefSeq" id="WP_037360232.1">
    <property type="nucleotide sequence ID" value="NZ_BHZF01000002.1"/>
</dbReference>
<accession>A0A369A307</accession>
<name>A0A369A307_9FLAO</name>
<proteinExistence type="predicted"/>
<gene>
    <name evidence="1" type="ORF">DES35_10220</name>
</gene>
<dbReference type="AlphaFoldDB" id="A0A369A307"/>
<protein>
    <submittedName>
        <fullName evidence="1">Uncharacterized protein</fullName>
    </submittedName>
</protein>
<evidence type="ECO:0000313" key="1">
    <source>
        <dbReference type="EMBL" id="RCX03571.1"/>
    </source>
</evidence>
<keyword evidence="2" id="KW-1185">Reference proteome</keyword>
<dbReference type="EMBL" id="QPJS01000002">
    <property type="protein sequence ID" value="RCX03571.1"/>
    <property type="molecule type" value="Genomic_DNA"/>
</dbReference>
<dbReference type="Proteomes" id="UP000253517">
    <property type="component" value="Unassembled WGS sequence"/>
</dbReference>
<organism evidence="1 2">
    <name type="scientific">Schleiferia thermophila</name>
    <dbReference type="NCBI Taxonomy" id="884107"/>
    <lineage>
        <taxon>Bacteria</taxon>
        <taxon>Pseudomonadati</taxon>
        <taxon>Bacteroidota</taxon>
        <taxon>Flavobacteriia</taxon>
        <taxon>Flavobacteriales</taxon>
        <taxon>Schleiferiaceae</taxon>
        <taxon>Schleiferia</taxon>
    </lineage>
</organism>
<comment type="caution">
    <text evidence="1">The sequence shown here is derived from an EMBL/GenBank/DDBJ whole genome shotgun (WGS) entry which is preliminary data.</text>
</comment>
<reference evidence="1 2" key="1">
    <citation type="submission" date="2018-07" db="EMBL/GenBank/DDBJ databases">
        <title>Genomic Encyclopedia of Type Strains, Phase IV (KMG-IV): sequencing the most valuable type-strain genomes for metagenomic binning, comparative biology and taxonomic classification.</title>
        <authorList>
            <person name="Goeker M."/>
        </authorList>
    </citation>
    <scope>NUCLEOTIDE SEQUENCE [LARGE SCALE GENOMIC DNA]</scope>
    <source>
        <strain evidence="1 2">DSM 21410</strain>
    </source>
</reference>
<evidence type="ECO:0000313" key="2">
    <source>
        <dbReference type="Proteomes" id="UP000253517"/>
    </source>
</evidence>
<sequence>MKKLIWILLALIALAIAAGLYLYFKPVKDLTKSKPDFWFDDLRQLNEVLPNIENNPGAYIGKIFEISGNVTEYSAEPHGGGYLVIESKDFNILINAQLDHRVVKVNIQENRPCTIKAEFTGMEEDLIDPDVTIMYFKQAVILNPKTHQE</sequence>